<accession>A0A7M7KZS7</accession>
<dbReference type="RefSeq" id="XP_022673045.1">
    <property type="nucleotide sequence ID" value="XM_022817310.1"/>
</dbReference>
<dbReference type="GeneID" id="111255386"/>
<protein>
    <submittedName>
        <fullName evidence="2">Uncharacterized protein</fullName>
    </submittedName>
</protein>
<name>A0A7M7KZS7_VARDE</name>
<reference evidence="2" key="1">
    <citation type="submission" date="2021-01" db="UniProtKB">
        <authorList>
            <consortium name="EnsemblMetazoa"/>
        </authorList>
    </citation>
    <scope>IDENTIFICATION</scope>
</reference>
<dbReference type="Proteomes" id="UP000594260">
    <property type="component" value="Unplaced"/>
</dbReference>
<proteinExistence type="predicted"/>
<evidence type="ECO:0000256" key="1">
    <source>
        <dbReference type="SAM" id="Phobius"/>
    </source>
</evidence>
<feature type="transmembrane region" description="Helical" evidence="1">
    <location>
        <begin position="129"/>
        <end position="149"/>
    </location>
</feature>
<organism evidence="2 3">
    <name type="scientific">Varroa destructor</name>
    <name type="common">Honeybee mite</name>
    <dbReference type="NCBI Taxonomy" id="109461"/>
    <lineage>
        <taxon>Eukaryota</taxon>
        <taxon>Metazoa</taxon>
        <taxon>Ecdysozoa</taxon>
        <taxon>Arthropoda</taxon>
        <taxon>Chelicerata</taxon>
        <taxon>Arachnida</taxon>
        <taxon>Acari</taxon>
        <taxon>Parasitiformes</taxon>
        <taxon>Mesostigmata</taxon>
        <taxon>Gamasina</taxon>
        <taxon>Dermanyssoidea</taxon>
        <taxon>Varroidae</taxon>
        <taxon>Varroa</taxon>
    </lineage>
</organism>
<keyword evidence="3" id="KW-1185">Reference proteome</keyword>
<keyword evidence="1" id="KW-0472">Membrane</keyword>
<keyword evidence="1" id="KW-0812">Transmembrane</keyword>
<feature type="transmembrane region" description="Helical" evidence="1">
    <location>
        <begin position="96"/>
        <end position="117"/>
    </location>
</feature>
<feature type="transmembrane region" description="Helical" evidence="1">
    <location>
        <begin position="20"/>
        <end position="38"/>
    </location>
</feature>
<dbReference type="OrthoDB" id="10564965at2759"/>
<evidence type="ECO:0000313" key="3">
    <source>
        <dbReference type="Proteomes" id="UP000594260"/>
    </source>
</evidence>
<dbReference type="EnsemblMetazoa" id="XM_022817310">
    <property type="protein sequence ID" value="XP_022673045"/>
    <property type="gene ID" value="LOC111255386"/>
</dbReference>
<sequence length="227" mass="26455">MSDLVSWLRRRQSLGKVELLDALWHISSLLLIVYHIVYINTPFLPMDRQKQLFSRNNWLLPVDAIAVVWPISQLLNSSASNVSSKVLSSILLSDFFYHRLFNIFNFIRALYLLNVAIYEFQWGQWSASYSLAFESLTLFVCSVLHKTITMVRQLQMRLRHEGFSRVEDIPETPLVVIPRSSKKSKFSKERYKKRGCATNRVKCIRKQSLSAIFKVNQHTVTTTGFYT</sequence>
<evidence type="ECO:0000313" key="2">
    <source>
        <dbReference type="EnsemblMetazoa" id="XP_022673045"/>
    </source>
</evidence>
<dbReference type="AlphaFoldDB" id="A0A7M7KZS7"/>
<keyword evidence="1" id="KW-1133">Transmembrane helix</keyword>
<dbReference type="InParanoid" id="A0A7M7KZS7"/>
<dbReference type="KEGG" id="vde:111255386"/>